<evidence type="ECO:0000313" key="1">
    <source>
        <dbReference type="EMBL" id="MDO5989514.1"/>
    </source>
</evidence>
<name>A0ABT8X7K4_9FLAO</name>
<reference evidence="1" key="1">
    <citation type="submission" date="2023-07" db="EMBL/GenBank/DDBJ databases">
        <title>Two novel species in the genus Flavivirga.</title>
        <authorList>
            <person name="Kwon K."/>
        </authorList>
    </citation>
    <scope>NUCLEOTIDE SEQUENCE</scope>
    <source>
        <strain evidence="1">KACC 14157</strain>
    </source>
</reference>
<accession>A0ABT8X7K4</accession>
<gene>
    <name evidence="1" type="ORF">Q4Q39_19085</name>
</gene>
<proteinExistence type="predicted"/>
<dbReference type="Proteomes" id="UP001176891">
    <property type="component" value="Unassembled WGS sequence"/>
</dbReference>
<comment type="caution">
    <text evidence="1">The sequence shown here is derived from an EMBL/GenBank/DDBJ whole genome shotgun (WGS) entry which is preliminary data.</text>
</comment>
<evidence type="ECO:0000313" key="2">
    <source>
        <dbReference type="Proteomes" id="UP001176891"/>
    </source>
</evidence>
<sequence length="380" mass="44151">MNDSRQKVIRYLEKIQKDCLKSRFGSDYINQFENLSLQSQKNNIFEKYAASQPSIPQSEIEGLKKRLELLNQSVVLNTNYEFSLTYTILKSLYEKIEFTANKLSLLTPTKPFIGTALSKEYNAFAGKVPDTNEYLIVFEGELFILCNLLSKIVALSIPDFKMSDEGASFSLKKARIVNHIKTNPDLQEKFADLVHNAIFLGQPNQTKQYFLNEPFGKLQYELFNSLELFVVGHEYGHIYCGHLSESNIKKRAINHKDIDIVSPDWDMEYEADFIGLKLLLNSLEEDSLLPFSYLGPELFFTFLDLNDRINNLQNGGIEKRSYDCETHPPPFERRDRIRRILKSSLPSDLLESYIFISEFLENVMDTLWDDYKDRFIKESK</sequence>
<evidence type="ECO:0008006" key="3">
    <source>
        <dbReference type="Google" id="ProtNLM"/>
    </source>
</evidence>
<organism evidence="1 2">
    <name type="scientific">Flavivirga amylovorans</name>
    <dbReference type="NCBI Taxonomy" id="870486"/>
    <lineage>
        <taxon>Bacteria</taxon>
        <taxon>Pseudomonadati</taxon>
        <taxon>Bacteroidota</taxon>
        <taxon>Flavobacteriia</taxon>
        <taxon>Flavobacteriales</taxon>
        <taxon>Flavobacteriaceae</taxon>
        <taxon>Flavivirga</taxon>
    </lineage>
</organism>
<dbReference type="RefSeq" id="WP_303284173.1">
    <property type="nucleotide sequence ID" value="NZ_BAABCZ010000008.1"/>
</dbReference>
<keyword evidence="2" id="KW-1185">Reference proteome</keyword>
<dbReference type="EMBL" id="JAUOEM010000008">
    <property type="protein sequence ID" value="MDO5989514.1"/>
    <property type="molecule type" value="Genomic_DNA"/>
</dbReference>
<protein>
    <recommendedName>
        <fullName evidence="3">Peptidase M48 domain-containing protein</fullName>
    </recommendedName>
</protein>